<keyword evidence="10" id="KW-1185">Reference proteome</keyword>
<feature type="compositionally biased region" description="Polar residues" evidence="7">
    <location>
        <begin position="180"/>
        <end position="200"/>
    </location>
</feature>
<keyword evidence="5 6" id="KW-0539">Nucleus</keyword>
<dbReference type="SMART" id="SM00389">
    <property type="entry name" value="HOX"/>
    <property type="match status" value="1"/>
</dbReference>
<dbReference type="InterPro" id="IPR008422">
    <property type="entry name" value="KN_HD"/>
</dbReference>
<evidence type="ECO:0000259" key="8">
    <source>
        <dbReference type="PROSITE" id="PS50071"/>
    </source>
</evidence>
<dbReference type="InterPro" id="IPR001356">
    <property type="entry name" value="HD"/>
</dbReference>
<evidence type="ECO:0000256" key="2">
    <source>
        <dbReference type="ARBA" id="ARBA00008446"/>
    </source>
</evidence>
<dbReference type="PANTHER" id="PTHR11211">
    <property type="entry name" value="IROQUOIS-CLASS HOMEODOMAIN PROTEIN IRX"/>
    <property type="match status" value="1"/>
</dbReference>
<evidence type="ECO:0000256" key="3">
    <source>
        <dbReference type="ARBA" id="ARBA00023125"/>
    </source>
</evidence>
<dbReference type="CDD" id="cd00086">
    <property type="entry name" value="homeodomain"/>
    <property type="match status" value="1"/>
</dbReference>
<dbReference type="InterPro" id="IPR009057">
    <property type="entry name" value="Homeodomain-like_sf"/>
</dbReference>
<name>A0AA41MYA2_SCICA</name>
<dbReference type="GO" id="GO:0048468">
    <property type="term" value="P:cell development"/>
    <property type="evidence" value="ECO:0007669"/>
    <property type="project" value="TreeGrafter"/>
</dbReference>
<keyword evidence="4 6" id="KW-0371">Homeobox</keyword>
<evidence type="ECO:0000256" key="5">
    <source>
        <dbReference type="ARBA" id="ARBA00023242"/>
    </source>
</evidence>
<feature type="DNA-binding region" description="Homeobox" evidence="6">
    <location>
        <begin position="65"/>
        <end position="127"/>
    </location>
</feature>
<dbReference type="SUPFAM" id="SSF46689">
    <property type="entry name" value="Homeodomain-like"/>
    <property type="match status" value="1"/>
</dbReference>
<dbReference type="GO" id="GO:0000981">
    <property type="term" value="F:DNA-binding transcription factor activity, RNA polymerase II-specific"/>
    <property type="evidence" value="ECO:0007669"/>
    <property type="project" value="TreeGrafter"/>
</dbReference>
<evidence type="ECO:0000256" key="4">
    <source>
        <dbReference type="ARBA" id="ARBA00023155"/>
    </source>
</evidence>
<dbReference type="AlphaFoldDB" id="A0AA41MYA2"/>
<dbReference type="PROSITE" id="PS50071">
    <property type="entry name" value="HOMEOBOX_2"/>
    <property type="match status" value="1"/>
</dbReference>
<reference evidence="9" key="1">
    <citation type="submission" date="2020-03" db="EMBL/GenBank/DDBJ databases">
        <title>Studies in the Genomics of Life Span.</title>
        <authorList>
            <person name="Glass D."/>
        </authorList>
    </citation>
    <scope>NUCLEOTIDE SEQUENCE</scope>
    <source>
        <strain evidence="9">SUZIE</strain>
        <tissue evidence="9">Muscle</tissue>
    </source>
</reference>
<organism evidence="9 10">
    <name type="scientific">Sciurus carolinensis</name>
    <name type="common">Eastern gray squirrel</name>
    <dbReference type="NCBI Taxonomy" id="30640"/>
    <lineage>
        <taxon>Eukaryota</taxon>
        <taxon>Metazoa</taxon>
        <taxon>Chordata</taxon>
        <taxon>Craniata</taxon>
        <taxon>Vertebrata</taxon>
        <taxon>Euteleostomi</taxon>
        <taxon>Mammalia</taxon>
        <taxon>Eutheria</taxon>
        <taxon>Euarchontoglires</taxon>
        <taxon>Glires</taxon>
        <taxon>Rodentia</taxon>
        <taxon>Sciuromorpha</taxon>
        <taxon>Sciuridae</taxon>
        <taxon>Sciurinae</taxon>
        <taxon>Sciurini</taxon>
        <taxon>Sciurus</taxon>
    </lineage>
</organism>
<dbReference type="GO" id="GO:0000978">
    <property type="term" value="F:RNA polymerase II cis-regulatory region sequence-specific DNA binding"/>
    <property type="evidence" value="ECO:0007669"/>
    <property type="project" value="TreeGrafter"/>
</dbReference>
<evidence type="ECO:0000256" key="7">
    <source>
        <dbReference type="SAM" id="MobiDB-lite"/>
    </source>
</evidence>
<proteinExistence type="inferred from homology"/>
<evidence type="ECO:0000313" key="10">
    <source>
        <dbReference type="Proteomes" id="UP001166674"/>
    </source>
</evidence>
<comment type="caution">
    <text evidence="9">The sequence shown here is derived from an EMBL/GenBank/DDBJ whole genome shotgun (WGS) entry which is preliminary data.</text>
</comment>
<evidence type="ECO:0000313" key="9">
    <source>
        <dbReference type="EMBL" id="MBZ3880369.1"/>
    </source>
</evidence>
<evidence type="ECO:0000256" key="6">
    <source>
        <dbReference type="PROSITE-ProRule" id="PRU00108"/>
    </source>
</evidence>
<dbReference type="GO" id="GO:0005634">
    <property type="term" value="C:nucleus"/>
    <property type="evidence" value="ECO:0007669"/>
    <property type="project" value="UniProtKB-SubCell"/>
</dbReference>
<gene>
    <name evidence="9" type="ORF">SUZIE_157595</name>
</gene>
<protein>
    <submittedName>
        <fullName evidence="9">Iroquois-class homeodomain protein IRX-2</fullName>
    </submittedName>
</protein>
<sequence>MEGAARAARSSATRAVRPAPTVSYAEGYLYQATRSLALYSCSAAHSASAWPGLAVSTTYTYQLKDPAYRKHSTQDATATLKVWLNADRKKLYPTKEEKIMLATITKSTLTLVSTWFANTRRRLKRKNKMTWVPRRMRKTKKECEQDLAPPKSVTLSLLTRVEVPLLSFSPEATPRGGGANQTPLGSETSPGTQLPTSKPKLSSLAEIATSDFKQQSLDPVCGPQGLPAAAAPTSFQAPPGCLPYLTSLLVSSHLYYTTPFYGTYTNYRNLNVALQGQGLPRYHAVAKAPRRGSASSA</sequence>
<keyword evidence="3 6" id="KW-0238">DNA-binding</keyword>
<evidence type="ECO:0000256" key="1">
    <source>
        <dbReference type="ARBA" id="ARBA00004123"/>
    </source>
</evidence>
<feature type="region of interest" description="Disordered" evidence="7">
    <location>
        <begin position="168"/>
        <end position="200"/>
    </location>
</feature>
<dbReference type="GO" id="GO:0030182">
    <property type="term" value="P:neuron differentiation"/>
    <property type="evidence" value="ECO:0007669"/>
    <property type="project" value="TreeGrafter"/>
</dbReference>
<comment type="subcellular location">
    <subcellularLocation>
        <location evidence="1 6">Nucleus</location>
    </subcellularLocation>
</comment>
<dbReference type="EMBL" id="JAATJV010372014">
    <property type="protein sequence ID" value="MBZ3880369.1"/>
    <property type="molecule type" value="Genomic_DNA"/>
</dbReference>
<dbReference type="Pfam" id="PF05920">
    <property type="entry name" value="Homeobox_KN"/>
    <property type="match status" value="1"/>
</dbReference>
<feature type="domain" description="Homeobox" evidence="8">
    <location>
        <begin position="63"/>
        <end position="126"/>
    </location>
</feature>
<comment type="similarity">
    <text evidence="2">Belongs to the TALE/IRO homeobox family.</text>
</comment>
<dbReference type="PANTHER" id="PTHR11211:SF15">
    <property type="entry name" value="IROQUOIS-CLASS HOMEODOMAIN PROTEIN IRX-2"/>
    <property type="match status" value="1"/>
</dbReference>
<accession>A0AA41MYA2</accession>
<dbReference type="Proteomes" id="UP001166674">
    <property type="component" value="Unassembled WGS sequence"/>
</dbReference>
<dbReference type="Gene3D" id="1.10.10.60">
    <property type="entry name" value="Homeodomain-like"/>
    <property type="match status" value="1"/>
</dbReference>